<dbReference type="OrthoDB" id="261426at2759"/>
<evidence type="ECO:0000256" key="2">
    <source>
        <dbReference type="ARBA" id="ARBA00022679"/>
    </source>
</evidence>
<dbReference type="InterPro" id="IPR051486">
    <property type="entry name" value="Hcy_S-methyltransferase"/>
</dbReference>
<sequence length="315" mass="35597">MAREVTLLDGGFSTQLVKYVDEAVDGDPLWTAKFLAKCPEKCAFVHRDFVIAGSNIITTGSYQSTVEGYKNYLNMEKEESLEVIRNSVRLARKGIELAQQQTGEKFNVQVAGSVGPYGAYLHDGSEYTGTYTDKVTTEKLIAFHRPRVQALIEAGADILAFETVPCYKEAEALIKLLREFPHAKAWISFSVKNSTSVSNGESFQQNVLKCWRESNQLVAIGANCFHPSLVEPLFRDLRRNQPDLPLIVYPNNGEKYDVHAGRWLNSENCVSVEAYVNEWIDMGIPYVGGCCRTDDNDIRRMSYEIKKWEEKNLEL</sequence>
<dbReference type="PROSITE" id="PS50970">
    <property type="entry name" value="HCY"/>
    <property type="match status" value="1"/>
</dbReference>
<dbReference type="PANTHER" id="PTHR46015">
    <property type="entry name" value="ZGC:172121"/>
    <property type="match status" value="1"/>
</dbReference>
<organism evidence="8 9">
    <name type="scientific">Nezara viridula</name>
    <name type="common">Southern green stink bug</name>
    <name type="synonym">Cimex viridulus</name>
    <dbReference type="NCBI Taxonomy" id="85310"/>
    <lineage>
        <taxon>Eukaryota</taxon>
        <taxon>Metazoa</taxon>
        <taxon>Ecdysozoa</taxon>
        <taxon>Arthropoda</taxon>
        <taxon>Hexapoda</taxon>
        <taxon>Insecta</taxon>
        <taxon>Pterygota</taxon>
        <taxon>Neoptera</taxon>
        <taxon>Paraneoptera</taxon>
        <taxon>Hemiptera</taxon>
        <taxon>Heteroptera</taxon>
        <taxon>Panheteroptera</taxon>
        <taxon>Pentatomomorpha</taxon>
        <taxon>Pentatomoidea</taxon>
        <taxon>Pentatomidae</taxon>
        <taxon>Pentatominae</taxon>
        <taxon>Nezara</taxon>
    </lineage>
</organism>
<dbReference type="Proteomes" id="UP001152798">
    <property type="component" value="Chromosome 3"/>
</dbReference>
<evidence type="ECO:0000256" key="3">
    <source>
        <dbReference type="ARBA" id="ARBA00022723"/>
    </source>
</evidence>
<name>A0A9P0H7M0_NEZVI</name>
<feature type="binding site" evidence="6">
    <location>
        <position position="290"/>
    </location>
    <ligand>
        <name>Zn(2+)</name>
        <dbReference type="ChEBI" id="CHEBI:29105"/>
    </ligand>
</feature>
<dbReference type="InterPro" id="IPR036589">
    <property type="entry name" value="HCY_dom_sf"/>
</dbReference>
<gene>
    <name evidence="8" type="ORF">NEZAVI_LOCUS6892</name>
</gene>
<dbReference type="GO" id="GO:0008270">
    <property type="term" value="F:zinc ion binding"/>
    <property type="evidence" value="ECO:0007669"/>
    <property type="project" value="InterPro"/>
</dbReference>
<keyword evidence="1 6" id="KW-0489">Methyltransferase</keyword>
<dbReference type="GO" id="GO:0033528">
    <property type="term" value="P:S-methylmethionine cycle"/>
    <property type="evidence" value="ECO:0007669"/>
    <property type="project" value="TreeGrafter"/>
</dbReference>
<dbReference type="InterPro" id="IPR003726">
    <property type="entry name" value="HCY_dom"/>
</dbReference>
<feature type="binding site" evidence="6">
    <location>
        <position position="224"/>
    </location>
    <ligand>
        <name>Zn(2+)</name>
        <dbReference type="ChEBI" id="CHEBI:29105"/>
    </ligand>
</feature>
<evidence type="ECO:0000256" key="4">
    <source>
        <dbReference type="ARBA" id="ARBA00022833"/>
    </source>
</evidence>
<dbReference type="GO" id="GO:0009086">
    <property type="term" value="P:methionine biosynthetic process"/>
    <property type="evidence" value="ECO:0007669"/>
    <property type="project" value="InterPro"/>
</dbReference>
<dbReference type="AlphaFoldDB" id="A0A9P0H7M0"/>
<evidence type="ECO:0000313" key="8">
    <source>
        <dbReference type="EMBL" id="CAH1396935.1"/>
    </source>
</evidence>
<dbReference type="InterPro" id="IPR017226">
    <property type="entry name" value="BHMT-like"/>
</dbReference>
<feature type="domain" description="Hcy-binding" evidence="7">
    <location>
        <begin position="1"/>
        <end position="305"/>
    </location>
</feature>
<evidence type="ECO:0000256" key="5">
    <source>
        <dbReference type="ARBA" id="ARBA00034478"/>
    </source>
</evidence>
<dbReference type="SUPFAM" id="SSF82282">
    <property type="entry name" value="Homocysteine S-methyltransferase"/>
    <property type="match status" value="1"/>
</dbReference>
<keyword evidence="4 6" id="KW-0862">Zinc</keyword>
<accession>A0A9P0H7M0</accession>
<dbReference type="FunFam" id="3.20.20.330:FF:000002">
    <property type="entry name" value="Homocysteine S-methyltransferase"/>
    <property type="match status" value="1"/>
</dbReference>
<comment type="pathway">
    <text evidence="5">Amino-acid biosynthesis; L-methionine biosynthesis via de novo pathway.</text>
</comment>
<feature type="binding site" evidence="6">
    <location>
        <position position="291"/>
    </location>
    <ligand>
        <name>Zn(2+)</name>
        <dbReference type="ChEBI" id="CHEBI:29105"/>
    </ligand>
</feature>
<keyword evidence="3 6" id="KW-0479">Metal-binding</keyword>
<dbReference type="Pfam" id="PF02574">
    <property type="entry name" value="S-methyl_trans"/>
    <property type="match status" value="1"/>
</dbReference>
<dbReference type="GO" id="GO:0032259">
    <property type="term" value="P:methylation"/>
    <property type="evidence" value="ECO:0007669"/>
    <property type="project" value="UniProtKB-KW"/>
</dbReference>
<comment type="cofactor">
    <cofactor evidence="6">
        <name>Zn(2+)</name>
        <dbReference type="ChEBI" id="CHEBI:29105"/>
    </cofactor>
</comment>
<dbReference type="Gene3D" id="3.20.20.330">
    <property type="entry name" value="Homocysteine-binding-like domain"/>
    <property type="match status" value="1"/>
</dbReference>
<dbReference type="GO" id="GO:0008898">
    <property type="term" value="F:S-adenosylmethionine-homocysteine S-methyltransferase activity"/>
    <property type="evidence" value="ECO:0007669"/>
    <property type="project" value="TreeGrafter"/>
</dbReference>
<evidence type="ECO:0000313" key="9">
    <source>
        <dbReference type="Proteomes" id="UP001152798"/>
    </source>
</evidence>
<evidence type="ECO:0000259" key="7">
    <source>
        <dbReference type="PROSITE" id="PS50970"/>
    </source>
</evidence>
<protein>
    <recommendedName>
        <fullName evidence="7">Hcy-binding domain-containing protein</fullName>
    </recommendedName>
</protein>
<evidence type="ECO:0000256" key="6">
    <source>
        <dbReference type="PROSITE-ProRule" id="PRU00333"/>
    </source>
</evidence>
<evidence type="ECO:0000256" key="1">
    <source>
        <dbReference type="ARBA" id="ARBA00022603"/>
    </source>
</evidence>
<reference evidence="8" key="1">
    <citation type="submission" date="2022-01" db="EMBL/GenBank/DDBJ databases">
        <authorList>
            <person name="King R."/>
        </authorList>
    </citation>
    <scope>NUCLEOTIDE SEQUENCE</scope>
</reference>
<keyword evidence="9" id="KW-1185">Reference proteome</keyword>
<dbReference type="EMBL" id="OV725079">
    <property type="protein sequence ID" value="CAH1396935.1"/>
    <property type="molecule type" value="Genomic_DNA"/>
</dbReference>
<dbReference type="PIRSF" id="PIRSF037505">
    <property type="entry name" value="Betaine_HMT"/>
    <property type="match status" value="1"/>
</dbReference>
<dbReference type="NCBIfam" id="NF007020">
    <property type="entry name" value="PRK09485.1"/>
    <property type="match status" value="1"/>
</dbReference>
<keyword evidence="2 6" id="KW-0808">Transferase</keyword>
<dbReference type="PANTHER" id="PTHR46015:SF1">
    <property type="entry name" value="HOMOCYSTEINE S-METHYLTRANSFERASE-LIKE ISOFORM 1"/>
    <property type="match status" value="1"/>
</dbReference>
<proteinExistence type="predicted"/>